<sequence length="137" mass="14994">MEVGASLVAFIGFGLASIKTSCQFVSSIKDGPEKLRDLGRVLASLRAAYEHTSSLGGSHGSTCSSQSLVHLIRQCNEDVSRFETKIGRLSIQPRDRMHGILWKRLKVAINEKDVAHMLSVMSGYLNALTLEISVIHL</sequence>
<protein>
    <submittedName>
        <fullName evidence="1">Uncharacterized protein</fullName>
    </submittedName>
</protein>
<name>A0ACC3ZE13_COLTU</name>
<proteinExistence type="predicted"/>
<gene>
    <name evidence="1" type="ORF">CTRU02_200237</name>
</gene>
<evidence type="ECO:0000313" key="2">
    <source>
        <dbReference type="Proteomes" id="UP000805649"/>
    </source>
</evidence>
<evidence type="ECO:0000313" key="1">
    <source>
        <dbReference type="EMBL" id="KAL0942351.1"/>
    </source>
</evidence>
<accession>A0ACC3ZE13</accession>
<dbReference type="EMBL" id="VUJX02000001">
    <property type="protein sequence ID" value="KAL0942351.1"/>
    <property type="molecule type" value="Genomic_DNA"/>
</dbReference>
<dbReference type="Proteomes" id="UP000805649">
    <property type="component" value="Unassembled WGS sequence"/>
</dbReference>
<reference evidence="1 2" key="1">
    <citation type="journal article" date="2020" name="Phytopathology">
        <title>Genome Sequence Resources of Colletotrichum truncatum, C. plurivorum, C. musicola, and C. sojae: Four Species Pathogenic to Soybean (Glycine max).</title>
        <authorList>
            <person name="Rogerio F."/>
            <person name="Boufleur T.R."/>
            <person name="Ciampi-Guillardi M."/>
            <person name="Sukno S.A."/>
            <person name="Thon M.R."/>
            <person name="Massola Junior N.S."/>
            <person name="Baroncelli R."/>
        </authorList>
    </citation>
    <scope>NUCLEOTIDE SEQUENCE [LARGE SCALE GENOMIC DNA]</scope>
    <source>
        <strain evidence="1 2">CMES1059</strain>
    </source>
</reference>
<comment type="caution">
    <text evidence="1">The sequence shown here is derived from an EMBL/GenBank/DDBJ whole genome shotgun (WGS) entry which is preliminary data.</text>
</comment>
<organism evidence="1 2">
    <name type="scientific">Colletotrichum truncatum</name>
    <name type="common">Anthracnose fungus</name>
    <name type="synonym">Colletotrichum capsici</name>
    <dbReference type="NCBI Taxonomy" id="5467"/>
    <lineage>
        <taxon>Eukaryota</taxon>
        <taxon>Fungi</taxon>
        <taxon>Dikarya</taxon>
        <taxon>Ascomycota</taxon>
        <taxon>Pezizomycotina</taxon>
        <taxon>Sordariomycetes</taxon>
        <taxon>Hypocreomycetidae</taxon>
        <taxon>Glomerellales</taxon>
        <taxon>Glomerellaceae</taxon>
        <taxon>Colletotrichum</taxon>
        <taxon>Colletotrichum truncatum species complex</taxon>
    </lineage>
</organism>
<keyword evidence="2" id="KW-1185">Reference proteome</keyword>